<protein>
    <recommendedName>
        <fullName evidence="4">DUF4625 domain-containing protein</fullName>
    </recommendedName>
</protein>
<feature type="chain" id="PRO_5001869067" description="DUF4625 domain-containing protein" evidence="1">
    <location>
        <begin position="20"/>
        <end position="175"/>
    </location>
</feature>
<dbReference type="PATRIC" id="fig|1121015.4.peg.1140"/>
<reference evidence="2 3" key="1">
    <citation type="submission" date="2013-09" db="EMBL/GenBank/DDBJ databases">
        <title>Genome sequencing of Arenimonas oryziterrae.</title>
        <authorList>
            <person name="Chen F."/>
            <person name="Wang G."/>
        </authorList>
    </citation>
    <scope>NUCLEOTIDE SEQUENCE [LARGE SCALE GENOMIC DNA]</scope>
    <source>
        <strain evidence="2 3">YC6267</strain>
    </source>
</reference>
<dbReference type="RefSeq" id="WP_022969711.1">
    <property type="nucleotide sequence ID" value="NZ_ATVD01000003.1"/>
</dbReference>
<proteinExistence type="predicted"/>
<gene>
    <name evidence="2" type="ORF">N789_08230</name>
</gene>
<comment type="caution">
    <text evidence="2">The sequence shown here is derived from an EMBL/GenBank/DDBJ whole genome shotgun (WGS) entry which is preliminary data.</text>
</comment>
<evidence type="ECO:0008006" key="4">
    <source>
        <dbReference type="Google" id="ProtNLM"/>
    </source>
</evidence>
<dbReference type="eggNOG" id="ENOG502ZP00">
    <property type="taxonomic scope" value="Bacteria"/>
</dbReference>
<evidence type="ECO:0000256" key="1">
    <source>
        <dbReference type="SAM" id="SignalP"/>
    </source>
</evidence>
<keyword evidence="3" id="KW-1185">Reference proteome</keyword>
<dbReference type="EMBL" id="AVCI01000004">
    <property type="protein sequence ID" value="KFN43926.1"/>
    <property type="molecule type" value="Genomic_DNA"/>
</dbReference>
<organism evidence="2 3">
    <name type="scientific">Arenimonas oryziterrae DSM 21050 = YC6267</name>
    <dbReference type="NCBI Taxonomy" id="1121015"/>
    <lineage>
        <taxon>Bacteria</taxon>
        <taxon>Pseudomonadati</taxon>
        <taxon>Pseudomonadota</taxon>
        <taxon>Gammaproteobacteria</taxon>
        <taxon>Lysobacterales</taxon>
        <taxon>Lysobacteraceae</taxon>
        <taxon>Arenimonas</taxon>
    </lineage>
</organism>
<name>A0A091AX00_9GAMM</name>
<dbReference type="Proteomes" id="UP000029385">
    <property type="component" value="Unassembled WGS sequence"/>
</dbReference>
<evidence type="ECO:0000313" key="3">
    <source>
        <dbReference type="Proteomes" id="UP000029385"/>
    </source>
</evidence>
<dbReference type="AlphaFoldDB" id="A0A091AX00"/>
<keyword evidence="1" id="KW-0732">Signal</keyword>
<sequence length="175" mass="18306">MPRLSLIVLAVLALSPLVACKKAAAPIPATTPAAATAPAPAPEKKEGGLFGFLASEEKPAPAALDLGEFEIVSVRLGSAVDAENNVDVGKDVLGTKDAIYAAVLSQGKHQGLKMSAKWTTADGQLIADTEQVLVPTSATVTTFSVRNPEGWPVGKYRVQISVDGQPMQTRNFEVR</sequence>
<feature type="signal peptide" evidence="1">
    <location>
        <begin position="1"/>
        <end position="19"/>
    </location>
</feature>
<evidence type="ECO:0000313" key="2">
    <source>
        <dbReference type="EMBL" id="KFN43926.1"/>
    </source>
</evidence>
<dbReference type="STRING" id="1121015.GCA_000420545_02097"/>
<dbReference type="OrthoDB" id="6008970at2"/>
<accession>A0A091AX00</accession>